<sequence>MQVKLTNTIDEALVSRGRLNPNLLHVYERQALVDTGTTRTVLPMDIAAPWFKD</sequence>
<dbReference type="Proteomes" id="UP001442494">
    <property type="component" value="Unassembled WGS sequence"/>
</dbReference>
<comment type="caution">
    <text evidence="1">The sequence shown here is derived from an EMBL/GenBank/DDBJ whole genome shotgun (WGS) entry which is preliminary data.</text>
</comment>
<accession>A0ABV0JW44</accession>
<proteinExistence type="predicted"/>
<protein>
    <submittedName>
        <fullName evidence="1">Uncharacterized protein</fullName>
    </submittedName>
</protein>
<evidence type="ECO:0000313" key="1">
    <source>
        <dbReference type="EMBL" id="MEP0867679.1"/>
    </source>
</evidence>
<evidence type="ECO:0000313" key="2">
    <source>
        <dbReference type="Proteomes" id="UP001442494"/>
    </source>
</evidence>
<name>A0ABV0JW44_9CYAN</name>
<dbReference type="InterPro" id="IPR001969">
    <property type="entry name" value="Aspartic_peptidase_AS"/>
</dbReference>
<keyword evidence="2" id="KW-1185">Reference proteome</keyword>
<gene>
    <name evidence="1" type="ORF">NDI37_24835</name>
</gene>
<organism evidence="1 2">
    <name type="scientific">Funiculus sociatus GB2-A5</name>
    <dbReference type="NCBI Taxonomy" id="2933946"/>
    <lineage>
        <taxon>Bacteria</taxon>
        <taxon>Bacillati</taxon>
        <taxon>Cyanobacteriota</taxon>
        <taxon>Cyanophyceae</taxon>
        <taxon>Coleofasciculales</taxon>
        <taxon>Coleofasciculaceae</taxon>
        <taxon>Funiculus</taxon>
    </lineage>
</organism>
<reference evidence="1 2" key="1">
    <citation type="submission" date="2022-04" db="EMBL/GenBank/DDBJ databases">
        <title>Positive selection, recombination, and allopatry shape intraspecific diversity of widespread and dominant cyanobacteria.</title>
        <authorList>
            <person name="Wei J."/>
            <person name="Shu W."/>
            <person name="Hu C."/>
        </authorList>
    </citation>
    <scope>NUCLEOTIDE SEQUENCE [LARGE SCALE GENOMIC DNA]</scope>
    <source>
        <strain evidence="1 2">GB2-A5</strain>
    </source>
</reference>
<dbReference type="PROSITE" id="PS00141">
    <property type="entry name" value="ASP_PROTEASE"/>
    <property type="match status" value="1"/>
</dbReference>
<dbReference type="EMBL" id="JAMPKK010000081">
    <property type="protein sequence ID" value="MEP0867679.1"/>
    <property type="molecule type" value="Genomic_DNA"/>
</dbReference>